<proteinExistence type="predicted"/>
<evidence type="ECO:0008006" key="3">
    <source>
        <dbReference type="Google" id="ProtNLM"/>
    </source>
</evidence>
<protein>
    <recommendedName>
        <fullName evidence="3">Roadblock/LAMTOR2 domain-containing protein</fullName>
    </recommendedName>
</protein>
<accession>A0A2S2KS83</accession>
<gene>
    <name evidence="1" type="ORF">NZNM25_12650</name>
</gene>
<reference evidence="1 2" key="1">
    <citation type="submission" date="2018-05" db="EMBL/GenBank/DDBJ databases">
        <title>genome sequencing of Nitrosopumilus sp. NM25.</title>
        <authorList>
            <person name="Mori K."/>
            <person name="Nakagawa T."/>
        </authorList>
    </citation>
    <scope>NUCLEOTIDE SEQUENCE [LARGE SCALE GENOMIC DNA]</scope>
    <source>
        <strain evidence="1 2">NM25</strain>
    </source>
</reference>
<evidence type="ECO:0000313" key="2">
    <source>
        <dbReference type="Proteomes" id="UP000245829"/>
    </source>
</evidence>
<organism evidence="1 2">
    <name type="scientific">Nitrosopumilus zosterae</name>
    <dbReference type="NCBI Taxonomy" id="718286"/>
    <lineage>
        <taxon>Archaea</taxon>
        <taxon>Nitrososphaerota</taxon>
        <taxon>Nitrososphaeria</taxon>
        <taxon>Nitrosopumilales</taxon>
        <taxon>Nitrosopumilaceae</taxon>
        <taxon>Nitrosopumilus</taxon>
    </lineage>
</organism>
<dbReference type="EMBL" id="BGKI01000007">
    <property type="protein sequence ID" value="GBH34474.1"/>
    <property type="molecule type" value="Genomic_DNA"/>
</dbReference>
<comment type="caution">
    <text evidence="1">The sequence shown here is derived from an EMBL/GenBank/DDBJ whole genome shotgun (WGS) entry which is preliminary data.</text>
</comment>
<dbReference type="Proteomes" id="UP000245829">
    <property type="component" value="Unassembled WGS sequence"/>
</dbReference>
<dbReference type="AlphaFoldDB" id="A0A2S2KS83"/>
<sequence length="130" mass="14396">MNFENLLQRIMDSDINIRHSIITDIEGNILATSHRDGITNYLSPEETAASLKRAATAWKGRKALSPKIGDGLYAVAAFEKITRMTFPLGNENLIFVSMGSDSVRTDMHAGGQQQIVQHVLNILSRDPTKE</sequence>
<keyword evidence="2" id="KW-1185">Reference proteome</keyword>
<evidence type="ECO:0000313" key="1">
    <source>
        <dbReference type="EMBL" id="GBH34474.1"/>
    </source>
</evidence>
<name>A0A2S2KS83_9ARCH</name>
<dbReference type="GeneID" id="76209237"/>
<dbReference type="RefSeq" id="WP_225866884.1">
    <property type="nucleotide sequence ID" value="NZ_AP026695.1"/>
</dbReference>